<dbReference type="InterPro" id="IPR001930">
    <property type="entry name" value="Peptidase_M1"/>
</dbReference>
<keyword evidence="7" id="KW-0482">Metalloprotease</keyword>
<evidence type="ECO:0000256" key="3">
    <source>
        <dbReference type="ARBA" id="ARBA00022670"/>
    </source>
</evidence>
<feature type="transmembrane region" description="Helical" evidence="8">
    <location>
        <begin position="274"/>
        <end position="296"/>
    </location>
</feature>
<keyword evidence="8" id="KW-1133">Transmembrane helix</keyword>
<dbReference type="InterPro" id="IPR050344">
    <property type="entry name" value="Peptidase_M1_aminopeptidases"/>
</dbReference>
<evidence type="ECO:0000256" key="4">
    <source>
        <dbReference type="ARBA" id="ARBA00022723"/>
    </source>
</evidence>
<keyword evidence="8" id="KW-0812">Transmembrane</keyword>
<dbReference type="PRINTS" id="PR00756">
    <property type="entry name" value="ALADIPTASE"/>
</dbReference>
<dbReference type="Gene3D" id="2.60.40.1730">
    <property type="entry name" value="tricorn interacting facor f3 domain"/>
    <property type="match status" value="1"/>
</dbReference>
<dbReference type="PANTHER" id="PTHR11533">
    <property type="entry name" value="PROTEASE M1 ZINC METALLOPROTEASE"/>
    <property type="match status" value="1"/>
</dbReference>
<dbReference type="InterPro" id="IPR027268">
    <property type="entry name" value="Peptidase_M4/M1_CTD_sf"/>
</dbReference>
<dbReference type="GO" id="GO:0043171">
    <property type="term" value="P:peptide catabolic process"/>
    <property type="evidence" value="ECO:0007669"/>
    <property type="project" value="TreeGrafter"/>
</dbReference>
<keyword evidence="3" id="KW-0645">Protease</keyword>
<comment type="similarity">
    <text evidence="2">Belongs to the peptidase M1 family.</text>
</comment>
<dbReference type="GO" id="GO:0016020">
    <property type="term" value="C:membrane"/>
    <property type="evidence" value="ECO:0007669"/>
    <property type="project" value="TreeGrafter"/>
</dbReference>
<feature type="domain" description="Peptidase M1 membrane alanine aminopeptidase" evidence="9">
    <location>
        <begin position="119"/>
        <end position="197"/>
    </location>
</feature>
<feature type="domain" description="Aminopeptidase N-like N-terminal" evidence="10">
    <location>
        <begin position="11"/>
        <end position="83"/>
    </location>
</feature>
<dbReference type="SUPFAM" id="SSF63737">
    <property type="entry name" value="Leukotriene A4 hydrolase N-terminal domain"/>
    <property type="match status" value="1"/>
</dbReference>
<evidence type="ECO:0000256" key="7">
    <source>
        <dbReference type="ARBA" id="ARBA00023049"/>
    </source>
</evidence>
<dbReference type="WBParaSite" id="ASIM_0001861101-mRNA-1">
    <property type="protein sequence ID" value="ASIM_0001861101-mRNA-1"/>
    <property type="gene ID" value="ASIM_0001861101"/>
</dbReference>
<evidence type="ECO:0000256" key="5">
    <source>
        <dbReference type="ARBA" id="ARBA00022801"/>
    </source>
</evidence>
<evidence type="ECO:0000259" key="10">
    <source>
        <dbReference type="Pfam" id="PF17900"/>
    </source>
</evidence>
<evidence type="ECO:0000259" key="9">
    <source>
        <dbReference type="Pfam" id="PF01433"/>
    </source>
</evidence>
<evidence type="ECO:0000313" key="11">
    <source>
        <dbReference type="WBParaSite" id="ASIM_0001861101-mRNA-1"/>
    </source>
</evidence>
<dbReference type="GO" id="GO:0006508">
    <property type="term" value="P:proteolysis"/>
    <property type="evidence" value="ECO:0007669"/>
    <property type="project" value="UniProtKB-KW"/>
</dbReference>
<comment type="cofactor">
    <cofactor evidence="1">
        <name>Zn(2+)</name>
        <dbReference type="ChEBI" id="CHEBI:29105"/>
    </cofactor>
</comment>
<keyword evidence="6" id="KW-0862">Zinc</keyword>
<keyword evidence="4" id="KW-0479">Metal-binding</keyword>
<protein>
    <submittedName>
        <fullName evidence="11">Peptidase_M1 domain-containing protein</fullName>
    </submittedName>
</protein>
<dbReference type="PANTHER" id="PTHR11533:SF293">
    <property type="entry name" value="AMINOPEPTIDASE-2-RELATED"/>
    <property type="match status" value="1"/>
</dbReference>
<name>A0A0M3KCB1_ANISI</name>
<keyword evidence="8" id="KW-0472">Membrane</keyword>
<reference evidence="11" key="1">
    <citation type="submission" date="2017-02" db="UniProtKB">
        <authorList>
            <consortium name="WormBaseParasite"/>
        </authorList>
    </citation>
    <scope>IDENTIFICATION</scope>
</reference>
<dbReference type="Pfam" id="PF01433">
    <property type="entry name" value="Peptidase_M1"/>
    <property type="match status" value="2"/>
</dbReference>
<evidence type="ECO:0000256" key="8">
    <source>
        <dbReference type="SAM" id="Phobius"/>
    </source>
</evidence>
<dbReference type="InterPro" id="IPR042097">
    <property type="entry name" value="Aminopeptidase_N-like_N_sf"/>
</dbReference>
<dbReference type="Pfam" id="PF17900">
    <property type="entry name" value="Peptidase_M1_N"/>
    <property type="match status" value="1"/>
</dbReference>
<evidence type="ECO:0000256" key="2">
    <source>
        <dbReference type="ARBA" id="ARBA00010136"/>
    </source>
</evidence>
<dbReference type="GO" id="GO:0008270">
    <property type="term" value="F:zinc ion binding"/>
    <property type="evidence" value="ECO:0007669"/>
    <property type="project" value="InterPro"/>
</dbReference>
<dbReference type="InterPro" id="IPR014782">
    <property type="entry name" value="Peptidase_M1_dom"/>
</dbReference>
<dbReference type="GO" id="GO:0005737">
    <property type="term" value="C:cytoplasm"/>
    <property type="evidence" value="ECO:0007669"/>
    <property type="project" value="TreeGrafter"/>
</dbReference>
<sequence>LVSNETVVVFRWIFSTYFESGPSARSLAPCFDQPNYKATWKITVHHPADMIALSNMPEEGFTIQPNGWATSYFPTTPIMSSYLIAVAAGHFASLQTVSKTGVLVRTWAWTGMERYAETALRTAAGQVDFMSTYFKFPYMLPKLDVLALPQYTTMHGAEEHWGFIHILYRYMLADKAYATADDYAYIASITSHETVHQKLERFLKAYSGFITDSSTRTSKPVVPDKPLYFTGIPYNKGATLLYMMSQALGAPVFQEGLQTYLQAYQYKNVIPSNMFTHLTEVAFTLFIFVVVIFGSYSRIDRNYGMTVDHELATYPVLKETVDNDNNVVYSQEPFIKNTSALQTSTYGWVWNIPVHSQMQGKPGRVLNYFVGKDGGSNALWKRTFDGNWQVDNAALGVCHL</sequence>
<feature type="domain" description="Peptidase M1 membrane alanine aminopeptidase" evidence="9">
    <location>
        <begin position="227"/>
        <end position="281"/>
    </location>
</feature>
<dbReference type="GO" id="GO:0005615">
    <property type="term" value="C:extracellular space"/>
    <property type="evidence" value="ECO:0007669"/>
    <property type="project" value="TreeGrafter"/>
</dbReference>
<dbReference type="AlphaFoldDB" id="A0A0M3KCB1"/>
<dbReference type="GO" id="GO:0070006">
    <property type="term" value="F:metalloaminopeptidase activity"/>
    <property type="evidence" value="ECO:0007669"/>
    <property type="project" value="TreeGrafter"/>
</dbReference>
<dbReference type="Gene3D" id="1.10.390.10">
    <property type="entry name" value="Neutral Protease Domain 2"/>
    <property type="match status" value="2"/>
</dbReference>
<keyword evidence="5" id="KW-0378">Hydrolase</keyword>
<proteinExistence type="inferred from homology"/>
<evidence type="ECO:0000256" key="1">
    <source>
        <dbReference type="ARBA" id="ARBA00001947"/>
    </source>
</evidence>
<evidence type="ECO:0000256" key="6">
    <source>
        <dbReference type="ARBA" id="ARBA00022833"/>
    </source>
</evidence>
<dbReference type="SUPFAM" id="SSF55486">
    <property type="entry name" value="Metalloproteases ('zincins'), catalytic domain"/>
    <property type="match status" value="1"/>
</dbReference>
<dbReference type="GO" id="GO:0042277">
    <property type="term" value="F:peptide binding"/>
    <property type="evidence" value="ECO:0007669"/>
    <property type="project" value="TreeGrafter"/>
</dbReference>
<dbReference type="InterPro" id="IPR045357">
    <property type="entry name" value="Aminopeptidase_N-like_N"/>
</dbReference>
<organism evidence="11">
    <name type="scientific">Anisakis simplex</name>
    <name type="common">Herring worm</name>
    <dbReference type="NCBI Taxonomy" id="6269"/>
    <lineage>
        <taxon>Eukaryota</taxon>
        <taxon>Metazoa</taxon>
        <taxon>Ecdysozoa</taxon>
        <taxon>Nematoda</taxon>
        <taxon>Chromadorea</taxon>
        <taxon>Rhabditida</taxon>
        <taxon>Spirurina</taxon>
        <taxon>Ascaridomorpha</taxon>
        <taxon>Ascaridoidea</taxon>
        <taxon>Anisakidae</taxon>
        <taxon>Anisakis</taxon>
        <taxon>Anisakis simplex complex</taxon>
    </lineage>
</organism>
<accession>A0A0M3KCB1</accession>